<dbReference type="InterPro" id="IPR029063">
    <property type="entry name" value="SAM-dependent_MTases_sf"/>
</dbReference>
<keyword evidence="1 5" id="KW-0489">Methyltransferase</keyword>
<feature type="domain" description="Methyltransferase" evidence="4">
    <location>
        <begin position="51"/>
        <end position="143"/>
    </location>
</feature>
<evidence type="ECO:0000256" key="1">
    <source>
        <dbReference type="ARBA" id="ARBA00022603"/>
    </source>
</evidence>
<accession>A0ABN6XXV9</accession>
<dbReference type="Proteomes" id="UP001321486">
    <property type="component" value="Chromosome"/>
</dbReference>
<dbReference type="PANTHER" id="PTHR43464:SF19">
    <property type="entry name" value="UBIQUINONE BIOSYNTHESIS O-METHYLTRANSFERASE, MITOCHONDRIAL"/>
    <property type="match status" value="1"/>
</dbReference>
<keyword evidence="6" id="KW-1185">Reference proteome</keyword>
<keyword evidence="3" id="KW-0949">S-adenosyl-L-methionine</keyword>
<dbReference type="Gene3D" id="3.40.50.150">
    <property type="entry name" value="Vaccinia Virus protein VP39"/>
    <property type="match status" value="1"/>
</dbReference>
<dbReference type="SUPFAM" id="SSF53335">
    <property type="entry name" value="S-adenosyl-L-methionine-dependent methyltransferases"/>
    <property type="match status" value="1"/>
</dbReference>
<evidence type="ECO:0000313" key="5">
    <source>
        <dbReference type="EMBL" id="BDZ48480.1"/>
    </source>
</evidence>
<dbReference type="RefSeq" id="WP_286345447.1">
    <property type="nucleotide sequence ID" value="NZ_AP027732.1"/>
</dbReference>
<evidence type="ECO:0000256" key="3">
    <source>
        <dbReference type="ARBA" id="ARBA00022691"/>
    </source>
</evidence>
<reference evidence="6" key="1">
    <citation type="journal article" date="2019" name="Int. J. Syst. Evol. Microbiol.">
        <title>The Global Catalogue of Microorganisms (GCM) 10K type strain sequencing project: providing services to taxonomists for standard genome sequencing and annotation.</title>
        <authorList>
            <consortium name="The Broad Institute Genomics Platform"/>
            <consortium name="The Broad Institute Genome Sequencing Center for Infectious Disease"/>
            <person name="Wu L."/>
            <person name="Ma J."/>
        </authorList>
    </citation>
    <scope>NUCLEOTIDE SEQUENCE [LARGE SCALE GENOMIC DNA]</scope>
    <source>
        <strain evidence="6">NBRC 108728</strain>
    </source>
</reference>
<proteinExistence type="predicted"/>
<dbReference type="Pfam" id="PF13649">
    <property type="entry name" value="Methyltransf_25"/>
    <property type="match status" value="1"/>
</dbReference>
<organism evidence="5 6">
    <name type="scientific">Frondihabitans sucicola</name>
    <dbReference type="NCBI Taxonomy" id="1268041"/>
    <lineage>
        <taxon>Bacteria</taxon>
        <taxon>Bacillati</taxon>
        <taxon>Actinomycetota</taxon>
        <taxon>Actinomycetes</taxon>
        <taxon>Micrococcales</taxon>
        <taxon>Microbacteriaceae</taxon>
        <taxon>Frondihabitans</taxon>
    </lineage>
</organism>
<dbReference type="EMBL" id="AP027732">
    <property type="protein sequence ID" value="BDZ48480.1"/>
    <property type="molecule type" value="Genomic_DNA"/>
</dbReference>
<evidence type="ECO:0000256" key="2">
    <source>
        <dbReference type="ARBA" id="ARBA00022679"/>
    </source>
</evidence>
<dbReference type="InterPro" id="IPR041698">
    <property type="entry name" value="Methyltransf_25"/>
</dbReference>
<evidence type="ECO:0000259" key="4">
    <source>
        <dbReference type="Pfam" id="PF13649"/>
    </source>
</evidence>
<dbReference type="GO" id="GO:0008168">
    <property type="term" value="F:methyltransferase activity"/>
    <property type="evidence" value="ECO:0007669"/>
    <property type="project" value="UniProtKB-KW"/>
</dbReference>
<dbReference type="CDD" id="cd02440">
    <property type="entry name" value="AdoMet_MTases"/>
    <property type="match status" value="1"/>
</dbReference>
<dbReference type="PANTHER" id="PTHR43464">
    <property type="entry name" value="METHYLTRANSFERASE"/>
    <property type="match status" value="1"/>
</dbReference>
<evidence type="ECO:0000313" key="6">
    <source>
        <dbReference type="Proteomes" id="UP001321486"/>
    </source>
</evidence>
<gene>
    <name evidence="5" type="ORF">GCM10025867_07210</name>
</gene>
<name>A0ABN6XXV9_9MICO</name>
<sequence length="213" mass="23422">MSDELTAQTRHAYDTVARTYAEVLPDMSFEDPLDLAMIDHFVSRLRADARILDAGCGAGRMLAYLTRRSASLALEGVDLSPAMVAEARAAHPTFPIDEGDVADLPHETGAFDGILAWYSIIHTPPRASGGVLEEFHRVLAPGGLLLVAYQAGTGERTSSRPYGHEVELRTFLHETGDVVARLHRTGFTVRARLDRSARETEKHDQGFVLAERR</sequence>
<protein>
    <submittedName>
        <fullName evidence="5">Methyltransferase</fullName>
    </submittedName>
</protein>
<keyword evidence="2" id="KW-0808">Transferase</keyword>
<dbReference type="GO" id="GO:0032259">
    <property type="term" value="P:methylation"/>
    <property type="evidence" value="ECO:0007669"/>
    <property type="project" value="UniProtKB-KW"/>
</dbReference>